<evidence type="ECO:0008006" key="3">
    <source>
        <dbReference type="Google" id="ProtNLM"/>
    </source>
</evidence>
<reference evidence="1 2" key="1">
    <citation type="submission" date="2016-03" db="EMBL/GenBank/DDBJ databases">
        <title>Trachymyrmex septentrionalis WGS genome.</title>
        <authorList>
            <person name="Nygaard S."/>
            <person name="Hu H."/>
            <person name="Boomsma J."/>
            <person name="Zhang G."/>
        </authorList>
    </citation>
    <scope>NUCLEOTIDE SEQUENCE [LARGE SCALE GENOMIC DNA]</scope>
    <source>
        <strain evidence="1">Tsep2-gDNA-1</strain>
        <tissue evidence="1">Whole body</tissue>
    </source>
</reference>
<keyword evidence="2" id="KW-1185">Reference proteome</keyword>
<gene>
    <name evidence="1" type="ORF">ALC56_12834</name>
</gene>
<dbReference type="EMBL" id="KQ981928">
    <property type="protein sequence ID" value="KYN32881.1"/>
    <property type="molecule type" value="Genomic_DNA"/>
</dbReference>
<dbReference type="AlphaFoldDB" id="A0A195EXK6"/>
<sequence>MSRRGANCPGHSARRLYHPVRDSSVRQYRNIAAWRRSRAPNGARTMHLASPVQVEVRPRSTRLAATCEDEQTSGGETVVAGREVEEIGNVEEVVLDRVIEEGGLVSGGFHEKRLLNDLLDTYNVLERPVGNESEALVLNFGLTLMQIIDVVSAQLFSSASSSDVGLIFPRVFNV</sequence>
<dbReference type="InterPro" id="IPR036734">
    <property type="entry name" value="Neur_chan_lig-bd_sf"/>
</dbReference>
<evidence type="ECO:0000313" key="2">
    <source>
        <dbReference type="Proteomes" id="UP000078541"/>
    </source>
</evidence>
<organism evidence="1 2">
    <name type="scientific">Trachymyrmex septentrionalis</name>
    <dbReference type="NCBI Taxonomy" id="34720"/>
    <lineage>
        <taxon>Eukaryota</taxon>
        <taxon>Metazoa</taxon>
        <taxon>Ecdysozoa</taxon>
        <taxon>Arthropoda</taxon>
        <taxon>Hexapoda</taxon>
        <taxon>Insecta</taxon>
        <taxon>Pterygota</taxon>
        <taxon>Neoptera</taxon>
        <taxon>Endopterygota</taxon>
        <taxon>Hymenoptera</taxon>
        <taxon>Apocrita</taxon>
        <taxon>Aculeata</taxon>
        <taxon>Formicoidea</taxon>
        <taxon>Formicidae</taxon>
        <taxon>Myrmicinae</taxon>
        <taxon>Trachymyrmex</taxon>
    </lineage>
</organism>
<dbReference type="Proteomes" id="UP000078541">
    <property type="component" value="Unassembled WGS sequence"/>
</dbReference>
<evidence type="ECO:0000313" key="1">
    <source>
        <dbReference type="EMBL" id="KYN32881.1"/>
    </source>
</evidence>
<dbReference type="GO" id="GO:0005230">
    <property type="term" value="F:extracellular ligand-gated monoatomic ion channel activity"/>
    <property type="evidence" value="ECO:0007669"/>
    <property type="project" value="InterPro"/>
</dbReference>
<dbReference type="GO" id="GO:0016020">
    <property type="term" value="C:membrane"/>
    <property type="evidence" value="ECO:0007669"/>
    <property type="project" value="InterPro"/>
</dbReference>
<dbReference type="STRING" id="34720.A0A195EXK6"/>
<protein>
    <recommendedName>
        <fullName evidence="3">Neurotransmitter-gated ion-channel ligand-binding domain-containing protein</fullName>
    </recommendedName>
</protein>
<name>A0A195EXK6_9HYME</name>
<dbReference type="SUPFAM" id="SSF63712">
    <property type="entry name" value="Nicotinic receptor ligand binding domain-like"/>
    <property type="match status" value="1"/>
</dbReference>
<proteinExistence type="predicted"/>
<accession>A0A195EXK6</accession>
<dbReference type="Gene3D" id="2.70.170.10">
    <property type="entry name" value="Neurotransmitter-gated ion-channel ligand-binding domain"/>
    <property type="match status" value="1"/>
</dbReference>